<reference evidence="1" key="1">
    <citation type="submission" date="2022-11" db="EMBL/GenBank/DDBJ databases">
        <title>Candidatus Alkanophaga archaea from heated hydrothermal vent sediment oxidize petroleum alkanes.</title>
        <authorList>
            <person name="Zehnle H."/>
            <person name="Laso-Perez R."/>
            <person name="Lipp J."/>
            <person name="Teske A."/>
            <person name="Wegener G."/>
        </authorList>
    </citation>
    <scope>NUCLEOTIDE SEQUENCE</scope>
    <source>
        <strain evidence="1">MCA70</strain>
    </source>
</reference>
<evidence type="ECO:0000313" key="1">
    <source>
        <dbReference type="EMBL" id="MDF2953007.1"/>
    </source>
</evidence>
<accession>A0AAE3TEH6</accession>
<sequence length="48" mass="5660">MERKIRLSEKEIEVIKKSAEEIFGKGTKVYLFGSRVDLKKEEEILIFT</sequence>
<organism evidence="1 2">
    <name type="scientific">Candidatus Thermodesulfobacterium syntrophicum</name>
    <dbReference type="NCBI Taxonomy" id="3060442"/>
    <lineage>
        <taxon>Bacteria</taxon>
        <taxon>Pseudomonadati</taxon>
        <taxon>Thermodesulfobacteriota</taxon>
        <taxon>Thermodesulfobacteria</taxon>
        <taxon>Thermodesulfobacteriales</taxon>
        <taxon>Thermodesulfobacteriaceae</taxon>
        <taxon>Thermodesulfobacterium</taxon>
    </lineage>
</organism>
<dbReference type="InterPro" id="IPR043519">
    <property type="entry name" value="NT_sf"/>
</dbReference>
<evidence type="ECO:0008006" key="3">
    <source>
        <dbReference type="Google" id="ProtNLM"/>
    </source>
</evidence>
<dbReference type="EMBL" id="JAPHEG010000001">
    <property type="protein sequence ID" value="MDF2953007.1"/>
    <property type="molecule type" value="Genomic_DNA"/>
</dbReference>
<dbReference type="Gene3D" id="3.30.460.10">
    <property type="entry name" value="Beta Polymerase, domain 2"/>
    <property type="match status" value="1"/>
</dbReference>
<gene>
    <name evidence="1" type="ORF">OD816_000252</name>
</gene>
<protein>
    <recommendedName>
        <fullName evidence="3">Nucleotidyltransferase domain-containing protein</fullName>
    </recommendedName>
</protein>
<evidence type="ECO:0000313" key="2">
    <source>
        <dbReference type="Proteomes" id="UP001144110"/>
    </source>
</evidence>
<dbReference type="Proteomes" id="UP001144110">
    <property type="component" value="Unassembled WGS sequence"/>
</dbReference>
<dbReference type="AlphaFoldDB" id="A0AAE3TEH6"/>
<proteinExistence type="predicted"/>
<name>A0AAE3TEH6_9BACT</name>
<comment type="caution">
    <text evidence="1">The sequence shown here is derived from an EMBL/GenBank/DDBJ whole genome shotgun (WGS) entry which is preliminary data.</text>
</comment>